<dbReference type="Pfam" id="PF03787">
    <property type="entry name" value="RAMPs"/>
    <property type="match status" value="1"/>
</dbReference>
<feature type="region of interest" description="Disordered" evidence="3">
    <location>
        <begin position="73"/>
        <end position="95"/>
    </location>
</feature>
<keyword evidence="6" id="KW-1185">Reference proteome</keyword>
<proteinExistence type="predicted"/>
<organism evidence="5 6">
    <name type="scientific">Nocardiopsis suaedae</name>
    <dbReference type="NCBI Taxonomy" id="3018444"/>
    <lineage>
        <taxon>Bacteria</taxon>
        <taxon>Bacillati</taxon>
        <taxon>Actinomycetota</taxon>
        <taxon>Actinomycetes</taxon>
        <taxon>Streptosporangiales</taxon>
        <taxon>Nocardiopsidaceae</taxon>
        <taxon>Nocardiopsis</taxon>
    </lineage>
</organism>
<dbReference type="PANTHER" id="PTHR36700">
    <property type="entry name" value="CRISPR SYSTEM CMR SUBUNIT CMR4"/>
    <property type="match status" value="1"/>
</dbReference>
<dbReference type="PANTHER" id="PTHR36700:SF1">
    <property type="entry name" value="CRISPR SYSTEM CMR SUBUNIT CMR4"/>
    <property type="match status" value="1"/>
</dbReference>
<comment type="caution">
    <text evidence="5">The sequence shown here is derived from an EMBL/GenBank/DDBJ whole genome shotgun (WGS) entry which is preliminary data.</text>
</comment>
<reference evidence="5" key="1">
    <citation type="submission" date="2023-01" db="EMBL/GenBank/DDBJ databases">
        <title>Draft genome sequence of Nocardiopsis sp. LSu2-4 isolated from halophytes.</title>
        <authorList>
            <person name="Duangmal K."/>
            <person name="Chantavorakit T."/>
        </authorList>
    </citation>
    <scope>NUCLEOTIDE SEQUENCE</scope>
    <source>
        <strain evidence="5">LSu2-4</strain>
    </source>
</reference>
<gene>
    <name evidence="5" type="primary">cmr4</name>
    <name evidence="5" type="ORF">O4U47_12895</name>
</gene>
<evidence type="ECO:0000256" key="1">
    <source>
        <dbReference type="ARBA" id="ARBA00023118"/>
    </source>
</evidence>
<evidence type="ECO:0000256" key="3">
    <source>
        <dbReference type="SAM" id="MobiDB-lite"/>
    </source>
</evidence>
<dbReference type="RefSeq" id="WP_270678065.1">
    <property type="nucleotide sequence ID" value="NZ_JAQFWP010000020.1"/>
</dbReference>
<dbReference type="InterPro" id="IPR005537">
    <property type="entry name" value="RAMP_III_fam"/>
</dbReference>
<comment type="subunit">
    <text evidence="2">Part of the Csm effector complex that includes Cas10, Csm2, Csm3, Csm4 and Csm5.</text>
</comment>
<evidence type="ECO:0000256" key="2">
    <source>
        <dbReference type="ARBA" id="ARBA00093789"/>
    </source>
</evidence>
<evidence type="ECO:0000313" key="6">
    <source>
        <dbReference type="Proteomes" id="UP001165685"/>
    </source>
</evidence>
<keyword evidence="1" id="KW-0051">Antiviral defense</keyword>
<evidence type="ECO:0000313" key="5">
    <source>
        <dbReference type="EMBL" id="MDA2805411.1"/>
    </source>
</evidence>
<dbReference type="Proteomes" id="UP001165685">
    <property type="component" value="Unassembled WGS sequence"/>
</dbReference>
<feature type="domain" description="CRISPR type III-associated protein" evidence="4">
    <location>
        <begin position="10"/>
        <end position="305"/>
    </location>
</feature>
<dbReference type="EMBL" id="JAQFWP010000020">
    <property type="protein sequence ID" value="MDA2805411.1"/>
    <property type="molecule type" value="Genomic_DNA"/>
</dbReference>
<protein>
    <submittedName>
        <fullName evidence="5">Type III-B CRISPR module RAMP protein Cmr4</fullName>
    </submittedName>
</protein>
<name>A0ABT4TLD0_9ACTN</name>
<evidence type="ECO:0000259" key="4">
    <source>
        <dbReference type="Pfam" id="PF03787"/>
    </source>
</evidence>
<sequence>MTTASLLLYLYAESPVHAGAAAADGVLDLPIQREAATGYPLVWGQSLKGALRQAAGEAGWDLEAVTAVFGSDIADNGDGQQAGGGQGEDTDEATTPGSLMVGDAQLVALPVPTLRRSFAWATSPLALARLARKHALMEIDPPAPVELEDAEAAAADEFWSGPRGEVLGPCVVDIPALEADAANPVRAWAAHLSRTALAGDHLAPFAKKFSTDLVALDETVMRTLLRECTEFAVRVQLGRQTKTVQQMFTSEYLPAETLLAALITLRTDTPLIESEASAHLQRLHTLLDGKPLRIGGQESTGKGLMWARLVGPATPQEHHDG</sequence>
<accession>A0ABT4TLD0</accession>
<dbReference type="InterPro" id="IPR013410">
    <property type="entry name" value="CRISPR-assoc_RAMP_Cmr4"/>
</dbReference>
<dbReference type="NCBIfam" id="TIGR02580">
    <property type="entry name" value="cas_RAMP_Cmr4"/>
    <property type="match status" value="1"/>
</dbReference>